<evidence type="ECO:0000256" key="4">
    <source>
        <dbReference type="ARBA" id="ARBA00022692"/>
    </source>
</evidence>
<keyword evidence="2 7" id="KW-0813">Transport</keyword>
<keyword evidence="4 7" id="KW-0812">Transmembrane</keyword>
<dbReference type="RefSeq" id="WP_223408070.1">
    <property type="nucleotide sequence ID" value="NZ_JAGSHT010000016.1"/>
</dbReference>
<comment type="similarity">
    <text evidence="7">Belongs to the binding-protein-dependent transport system permease family.</text>
</comment>
<evidence type="ECO:0000256" key="3">
    <source>
        <dbReference type="ARBA" id="ARBA00022475"/>
    </source>
</evidence>
<name>A0ABS7SBZ5_9MICO</name>
<dbReference type="EMBL" id="JAGSHT010000016">
    <property type="protein sequence ID" value="MBZ2197865.1"/>
    <property type="molecule type" value="Genomic_DNA"/>
</dbReference>
<dbReference type="Pfam" id="PF00528">
    <property type="entry name" value="BPD_transp_1"/>
    <property type="match status" value="1"/>
</dbReference>
<reference evidence="10 11" key="1">
    <citation type="submission" date="2021-04" db="EMBL/GenBank/DDBJ databases">
        <title>Ruania sp. nov., isolated from sandy soil of mangrove forest.</title>
        <authorList>
            <person name="Ge X."/>
            <person name="Huang R."/>
            <person name="Liu W."/>
        </authorList>
    </citation>
    <scope>NUCLEOTIDE SEQUENCE [LARGE SCALE GENOMIC DNA]</scope>
    <source>
        <strain evidence="10 11">N2-46</strain>
    </source>
</reference>
<evidence type="ECO:0000256" key="1">
    <source>
        <dbReference type="ARBA" id="ARBA00004651"/>
    </source>
</evidence>
<evidence type="ECO:0000256" key="7">
    <source>
        <dbReference type="RuleBase" id="RU363032"/>
    </source>
</evidence>
<keyword evidence="3" id="KW-1003">Cell membrane</keyword>
<feature type="compositionally biased region" description="Polar residues" evidence="8">
    <location>
        <begin position="1"/>
        <end position="19"/>
    </location>
</feature>
<feature type="transmembrane region" description="Helical" evidence="7">
    <location>
        <begin position="277"/>
        <end position="295"/>
    </location>
</feature>
<evidence type="ECO:0000259" key="9">
    <source>
        <dbReference type="PROSITE" id="PS50928"/>
    </source>
</evidence>
<feature type="region of interest" description="Disordered" evidence="8">
    <location>
        <begin position="1"/>
        <end position="32"/>
    </location>
</feature>
<dbReference type="InterPro" id="IPR035906">
    <property type="entry name" value="MetI-like_sf"/>
</dbReference>
<feature type="transmembrane region" description="Helical" evidence="7">
    <location>
        <begin position="176"/>
        <end position="198"/>
    </location>
</feature>
<dbReference type="Gene3D" id="1.10.3720.10">
    <property type="entry name" value="MetI-like"/>
    <property type="match status" value="1"/>
</dbReference>
<keyword evidence="5 7" id="KW-1133">Transmembrane helix</keyword>
<dbReference type="PANTHER" id="PTHR43744:SF8">
    <property type="entry name" value="SN-GLYCEROL-3-PHOSPHATE TRANSPORT SYSTEM PERMEASE PROTEIN UGPE"/>
    <property type="match status" value="1"/>
</dbReference>
<dbReference type="SUPFAM" id="SSF161098">
    <property type="entry name" value="MetI-like"/>
    <property type="match status" value="1"/>
</dbReference>
<evidence type="ECO:0000256" key="2">
    <source>
        <dbReference type="ARBA" id="ARBA00022448"/>
    </source>
</evidence>
<evidence type="ECO:0000256" key="8">
    <source>
        <dbReference type="SAM" id="MobiDB-lite"/>
    </source>
</evidence>
<dbReference type="Proteomes" id="UP000826651">
    <property type="component" value="Unassembled WGS sequence"/>
</dbReference>
<organism evidence="10 11">
    <name type="scientific">Occultella gossypii</name>
    <dbReference type="NCBI Taxonomy" id="2800820"/>
    <lineage>
        <taxon>Bacteria</taxon>
        <taxon>Bacillati</taxon>
        <taxon>Actinomycetota</taxon>
        <taxon>Actinomycetes</taxon>
        <taxon>Micrococcales</taxon>
        <taxon>Ruaniaceae</taxon>
        <taxon>Occultella</taxon>
    </lineage>
</organism>
<keyword evidence="11" id="KW-1185">Reference proteome</keyword>
<feature type="transmembrane region" description="Helical" evidence="7">
    <location>
        <begin position="136"/>
        <end position="156"/>
    </location>
</feature>
<evidence type="ECO:0000313" key="10">
    <source>
        <dbReference type="EMBL" id="MBZ2197865.1"/>
    </source>
</evidence>
<feature type="transmembrane region" description="Helical" evidence="7">
    <location>
        <begin position="219"/>
        <end position="241"/>
    </location>
</feature>
<dbReference type="PANTHER" id="PTHR43744">
    <property type="entry name" value="ABC TRANSPORTER PERMEASE PROTEIN MG189-RELATED-RELATED"/>
    <property type="match status" value="1"/>
</dbReference>
<dbReference type="PROSITE" id="PS50928">
    <property type="entry name" value="ABC_TM1"/>
    <property type="match status" value="1"/>
</dbReference>
<feature type="transmembrane region" description="Helical" evidence="7">
    <location>
        <begin position="108"/>
        <end position="129"/>
    </location>
</feature>
<feature type="domain" description="ABC transmembrane type-1" evidence="9">
    <location>
        <begin position="104"/>
        <end position="295"/>
    </location>
</feature>
<accession>A0ABS7SBZ5</accession>
<keyword evidence="6 7" id="KW-0472">Membrane</keyword>
<comment type="caution">
    <text evidence="10">The sequence shown here is derived from an EMBL/GenBank/DDBJ whole genome shotgun (WGS) entry which is preliminary data.</text>
</comment>
<proteinExistence type="inferred from homology"/>
<evidence type="ECO:0000256" key="6">
    <source>
        <dbReference type="ARBA" id="ARBA00023136"/>
    </source>
</evidence>
<gene>
    <name evidence="10" type="ORF">KCQ71_17015</name>
</gene>
<comment type="subcellular location">
    <subcellularLocation>
        <location evidence="1 7">Cell membrane</location>
        <topology evidence="1 7">Multi-pass membrane protein</topology>
    </subcellularLocation>
</comment>
<dbReference type="CDD" id="cd06261">
    <property type="entry name" value="TM_PBP2"/>
    <property type="match status" value="1"/>
</dbReference>
<protein>
    <submittedName>
        <fullName evidence="10">Carbohydrate ABC transporter permease</fullName>
    </submittedName>
</protein>
<dbReference type="InterPro" id="IPR000515">
    <property type="entry name" value="MetI-like"/>
</dbReference>
<sequence>MTTSQLPGSAQRSRVQSSWGRRDPLPGNASTTGRRGGFHLGRALLTLGLLLGALIWVAPFLFVFLTSVKSPADINANPAWALPAIWEWGNYADAIDRGNLVTTGLNSALITVVKVPLGLAVSALAAYALARIRFRFNLVVTGIIALGAMIPVQIALGPLFALMLELDLLNSWLGLLFPYLAFGLPYQTFVLFGFFSAIPDDLEEAARIDGASTFRIFRSVILPLARAPLAALLILDFVATWNEYPMATTLLQRQDSWTVPLAIQSFNSQFSSDYGELNAFIVITIIPVLVVYLTFQRYFVNGALAGAVKG</sequence>
<evidence type="ECO:0000256" key="5">
    <source>
        <dbReference type="ARBA" id="ARBA00022989"/>
    </source>
</evidence>
<evidence type="ECO:0000313" key="11">
    <source>
        <dbReference type="Proteomes" id="UP000826651"/>
    </source>
</evidence>
<feature type="transmembrane region" description="Helical" evidence="7">
    <location>
        <begin position="44"/>
        <end position="65"/>
    </location>
</feature>